<reference evidence="3" key="1">
    <citation type="submission" date="2022-04" db="EMBL/GenBank/DDBJ databases">
        <title>Complete genome sequences of Ezakiella coagulans and Fenollaria massiliensis.</title>
        <authorList>
            <person name="France M.T."/>
            <person name="Clifford J."/>
            <person name="Narina S."/>
            <person name="Rutt L."/>
            <person name="Ravel J."/>
        </authorList>
    </citation>
    <scope>NUCLEOTIDE SEQUENCE</scope>
    <source>
        <strain evidence="3">C0061C2</strain>
    </source>
</reference>
<evidence type="ECO:0000256" key="2">
    <source>
        <dbReference type="SAM" id="Coils"/>
    </source>
</evidence>
<dbReference type="PANTHER" id="PTHR37313">
    <property type="entry name" value="UPF0749 PROTEIN RV1825"/>
    <property type="match status" value="1"/>
</dbReference>
<evidence type="ECO:0000313" key="4">
    <source>
        <dbReference type="Proteomes" id="UP000831151"/>
    </source>
</evidence>
<dbReference type="AlphaFoldDB" id="A0A9E7DIN4"/>
<comment type="similarity">
    <text evidence="1">Belongs to the UPF0749 family.</text>
</comment>
<evidence type="ECO:0000256" key="1">
    <source>
        <dbReference type="ARBA" id="ARBA00009108"/>
    </source>
</evidence>
<accession>A0A9E7DIN4</accession>
<keyword evidence="4" id="KW-1185">Reference proteome</keyword>
<feature type="coiled-coil region" evidence="2">
    <location>
        <begin position="41"/>
        <end position="75"/>
    </location>
</feature>
<organism evidence="3 4">
    <name type="scientific">Fenollaria massiliensis</name>
    <dbReference type="NCBI Taxonomy" id="938288"/>
    <lineage>
        <taxon>Bacteria</taxon>
        <taxon>Bacillati</taxon>
        <taxon>Bacillota</taxon>
        <taxon>Clostridia</taxon>
        <taxon>Eubacteriales</taxon>
        <taxon>Fenollaria</taxon>
    </lineage>
</organism>
<name>A0A9E7DIN4_9FIRM</name>
<dbReference type="Pfam" id="PF05949">
    <property type="entry name" value="DUF881"/>
    <property type="match status" value="1"/>
</dbReference>
<protein>
    <submittedName>
        <fullName evidence="3">DUF881 domain-containing protein</fullName>
    </submittedName>
</protein>
<gene>
    <name evidence="3" type="ORF">M1R53_05325</name>
</gene>
<dbReference type="InterPro" id="IPR010273">
    <property type="entry name" value="DUF881"/>
</dbReference>
<dbReference type="RefSeq" id="WP_249242253.1">
    <property type="nucleotide sequence ID" value="NZ_CP096649.1"/>
</dbReference>
<dbReference type="KEGG" id="fms:M1R53_05325"/>
<sequence>MKIDKKKILFFAACVLIGFAITMQLKTVKKTVGNPLNVKRVQELAQRVKSLEEERDSLLQKLDEAEDKLRDYEKPGSSNNEVAKKLYEETEKYKMIAGYTDLKGKGIILTIDEPKLADGEVSFGIQNDIDLLLSAISVLNSAGAEAISINEERYTSFTEIVSAGKHIEVGGVSTSAPIVIKAIGDAGTMQSAIEFKGGIKDELQNYNYQVILTVKDDIVIPRCKKSIDFLYAKPVYEVQE</sequence>
<evidence type="ECO:0000313" key="3">
    <source>
        <dbReference type="EMBL" id="UQK58663.1"/>
    </source>
</evidence>
<dbReference type="Gene3D" id="3.30.70.1880">
    <property type="entry name" value="Protein of unknown function DUF881"/>
    <property type="match status" value="1"/>
</dbReference>
<keyword evidence="2" id="KW-0175">Coiled coil</keyword>
<dbReference type="EMBL" id="CP096649">
    <property type="protein sequence ID" value="UQK58663.1"/>
    <property type="molecule type" value="Genomic_DNA"/>
</dbReference>
<dbReference type="PANTHER" id="PTHR37313:SF2">
    <property type="entry name" value="UPF0749 PROTEIN YLXX"/>
    <property type="match status" value="1"/>
</dbReference>
<proteinExistence type="inferred from homology"/>
<dbReference type="Proteomes" id="UP000831151">
    <property type="component" value="Chromosome"/>
</dbReference>